<dbReference type="GO" id="GO:0012505">
    <property type="term" value="C:endomembrane system"/>
    <property type="evidence" value="ECO:0007669"/>
    <property type="project" value="UniProtKB-SubCell"/>
</dbReference>
<evidence type="ECO:0000256" key="1">
    <source>
        <dbReference type="ARBA" id="ARBA00004127"/>
    </source>
</evidence>
<keyword evidence="6 11" id="KW-0812">Transmembrane</keyword>
<dbReference type="GO" id="GO:0016020">
    <property type="term" value="C:membrane"/>
    <property type="evidence" value="ECO:0007669"/>
    <property type="project" value="InterPro"/>
</dbReference>
<dbReference type="EMBL" id="KT342858">
    <property type="protein sequence ID" value="ALG05316.1"/>
    <property type="molecule type" value="Genomic_DNA"/>
</dbReference>
<evidence type="ECO:0000256" key="5">
    <source>
        <dbReference type="ARBA" id="ARBA00022679"/>
    </source>
</evidence>
<feature type="transmembrane region" description="Helical" evidence="11">
    <location>
        <begin position="80"/>
        <end position="103"/>
    </location>
</feature>
<dbReference type="Pfam" id="PF02366">
    <property type="entry name" value="PMT"/>
    <property type="match status" value="1"/>
</dbReference>
<evidence type="ECO:0000259" key="12">
    <source>
        <dbReference type="Pfam" id="PF02366"/>
    </source>
</evidence>
<evidence type="ECO:0000256" key="2">
    <source>
        <dbReference type="ARBA" id="ARBA00004922"/>
    </source>
</evidence>
<keyword evidence="4" id="KW-0328">Glycosyltransferase</keyword>
<feature type="transmembrane region" description="Helical" evidence="11">
    <location>
        <begin position="385"/>
        <end position="405"/>
    </location>
</feature>
<dbReference type="UniPathway" id="UPA00378"/>
<evidence type="ECO:0000256" key="4">
    <source>
        <dbReference type="ARBA" id="ARBA00022676"/>
    </source>
</evidence>
<feature type="transmembrane region" description="Helical" evidence="11">
    <location>
        <begin position="215"/>
        <end position="234"/>
    </location>
</feature>
<evidence type="ECO:0000256" key="10">
    <source>
        <dbReference type="ARBA" id="ARBA00093644"/>
    </source>
</evidence>
<comment type="subcellular location">
    <subcellularLocation>
        <location evidence="1">Endomembrane system</location>
        <topology evidence="1">Multi-pass membrane protein</topology>
    </subcellularLocation>
</comment>
<dbReference type="PANTHER" id="PTHR10050">
    <property type="entry name" value="DOLICHYL-PHOSPHATE-MANNOSE--PROTEIN MANNOSYLTRANSFERASE"/>
    <property type="match status" value="1"/>
</dbReference>
<dbReference type="PANTHER" id="PTHR10050:SF46">
    <property type="entry name" value="PROTEIN O-MANNOSYL-TRANSFERASE 2"/>
    <property type="match status" value="1"/>
</dbReference>
<keyword evidence="5 13" id="KW-0808">Transferase</keyword>
<dbReference type="InterPro" id="IPR027005">
    <property type="entry name" value="PMT-like"/>
</dbReference>
<feature type="transmembrane region" description="Helical" evidence="11">
    <location>
        <begin position="307"/>
        <end position="324"/>
    </location>
</feature>
<comment type="similarity">
    <text evidence="3">Belongs to the glycosyltransferase 39 family.</text>
</comment>
<sequence length="427" mass="48019">MTSALAPQRDPLGWTILIAMAFLALCWHRLGIPARIYFDEVHYVPAARKLLAWTRANPEHPLLAKQAIAGAIALFGDRPLVWRIPSALFGTLGIFAFGRALWWASGRRFAALAGMVLLATGFLWFIQSRIAMLDMVMAGLGMTALWLFTAATRLPPAKARWRLAGAGICFGLALGAKWSIAPVAALTGLVFLAVRLKAHGRRFLTRADSGPVRGISLIEATFWLGSVPLAVYWLTYWPAFLYAKDAVDPLAPVAWHRYMLQLQDSVTRLHPYRSVWYQWVADWRAVWYLYDAADGVQRGIVLVGNPFSMLAGLPAILWCLWAGLWRRRHDALACALLYLSTLGMWIVSGKPIQFYYHYLLPSTFLLACLALALDAIWQRGGRWRWLPLGALAASLGMFVYFYPIISAAELHGGRNAYVQWMWLRSWR</sequence>
<evidence type="ECO:0000256" key="6">
    <source>
        <dbReference type="ARBA" id="ARBA00022692"/>
    </source>
</evidence>
<feature type="domain" description="ArnT-like N-terminal" evidence="12">
    <location>
        <begin position="83"/>
        <end position="240"/>
    </location>
</feature>
<feature type="transmembrane region" description="Helical" evidence="11">
    <location>
        <begin position="331"/>
        <end position="348"/>
    </location>
</feature>
<comment type="pathway">
    <text evidence="2">Protein modification; protein glycosylation.</text>
</comment>
<feature type="transmembrane region" description="Helical" evidence="11">
    <location>
        <begin position="163"/>
        <end position="194"/>
    </location>
</feature>
<keyword evidence="7 11" id="KW-1133">Transmembrane helix</keyword>
<dbReference type="GO" id="GO:0006493">
    <property type="term" value="P:protein O-linked glycosylation"/>
    <property type="evidence" value="ECO:0007669"/>
    <property type="project" value="InterPro"/>
</dbReference>
<evidence type="ECO:0000256" key="3">
    <source>
        <dbReference type="ARBA" id="ARBA00007222"/>
    </source>
</evidence>
<feature type="transmembrane region" description="Helical" evidence="11">
    <location>
        <begin position="12"/>
        <end position="30"/>
    </location>
</feature>
<name>A0A0N9HML6_9BACT</name>
<evidence type="ECO:0000256" key="7">
    <source>
        <dbReference type="ARBA" id="ARBA00022989"/>
    </source>
</evidence>
<dbReference type="InterPro" id="IPR003342">
    <property type="entry name" value="ArnT-like_N"/>
</dbReference>
<gene>
    <name evidence="13" type="primary">pMT1</name>
    <name evidence="13" type="ORF">5H7_012</name>
</gene>
<proteinExistence type="inferred from homology"/>
<feature type="transmembrane region" description="Helical" evidence="11">
    <location>
        <begin position="354"/>
        <end position="373"/>
    </location>
</feature>
<dbReference type="AlphaFoldDB" id="A0A0N9HML6"/>
<evidence type="ECO:0000313" key="13">
    <source>
        <dbReference type="EMBL" id="ALG05316.1"/>
    </source>
</evidence>
<evidence type="ECO:0000256" key="11">
    <source>
        <dbReference type="SAM" id="Phobius"/>
    </source>
</evidence>
<protein>
    <recommendedName>
        <fullName evidence="9">Polyprenol-phosphate-mannose--protein mannosyltransferase</fullName>
    </recommendedName>
    <alternativeName>
        <fullName evidence="10">Protein O-mannosyltransferase</fullName>
    </alternativeName>
</protein>
<reference evidence="13" key="1">
    <citation type="submission" date="2016-04" db="EMBL/GenBank/DDBJ databases">
        <title>Exploring the genomic information of specific uncultured soil bacteria through a new metagenomic library-based strategy.</title>
        <authorList>
            <person name="Liu Y."/>
            <person name="Zhang R."/>
        </authorList>
    </citation>
    <scope>NUCLEOTIDE SEQUENCE</scope>
</reference>
<keyword evidence="8 11" id="KW-0472">Membrane</keyword>
<dbReference type="GO" id="GO:0000030">
    <property type="term" value="F:mannosyltransferase activity"/>
    <property type="evidence" value="ECO:0007669"/>
    <property type="project" value="InterPro"/>
</dbReference>
<accession>A0A0N9HML6</accession>
<feature type="transmembrane region" description="Helical" evidence="11">
    <location>
        <begin position="109"/>
        <end position="126"/>
    </location>
</feature>
<organism evidence="13">
    <name type="scientific">uncultured bacterium 5H7</name>
    <dbReference type="NCBI Taxonomy" id="1701327"/>
    <lineage>
        <taxon>Bacteria</taxon>
        <taxon>environmental samples</taxon>
    </lineage>
</organism>
<evidence type="ECO:0000256" key="8">
    <source>
        <dbReference type="ARBA" id="ARBA00023136"/>
    </source>
</evidence>
<evidence type="ECO:0000256" key="9">
    <source>
        <dbReference type="ARBA" id="ARBA00093617"/>
    </source>
</evidence>